<dbReference type="GeneID" id="64605271"/>
<organism evidence="1 2">
    <name type="scientific">Suillus plorans</name>
    <dbReference type="NCBI Taxonomy" id="116603"/>
    <lineage>
        <taxon>Eukaryota</taxon>
        <taxon>Fungi</taxon>
        <taxon>Dikarya</taxon>
        <taxon>Basidiomycota</taxon>
        <taxon>Agaricomycotina</taxon>
        <taxon>Agaricomycetes</taxon>
        <taxon>Agaricomycetidae</taxon>
        <taxon>Boletales</taxon>
        <taxon>Suillineae</taxon>
        <taxon>Suillaceae</taxon>
        <taxon>Suillus</taxon>
    </lineage>
</organism>
<evidence type="ECO:0000313" key="2">
    <source>
        <dbReference type="Proteomes" id="UP000719766"/>
    </source>
</evidence>
<reference evidence="1" key="1">
    <citation type="journal article" date="2020" name="New Phytol.">
        <title>Comparative genomics reveals dynamic genome evolution in host specialist ectomycorrhizal fungi.</title>
        <authorList>
            <person name="Lofgren L.A."/>
            <person name="Nguyen N.H."/>
            <person name="Vilgalys R."/>
            <person name="Ruytinx J."/>
            <person name="Liao H.L."/>
            <person name="Branco S."/>
            <person name="Kuo A."/>
            <person name="LaButti K."/>
            <person name="Lipzen A."/>
            <person name="Andreopoulos W."/>
            <person name="Pangilinan J."/>
            <person name="Riley R."/>
            <person name="Hundley H."/>
            <person name="Na H."/>
            <person name="Barry K."/>
            <person name="Grigoriev I.V."/>
            <person name="Stajich J.E."/>
            <person name="Kennedy P.G."/>
        </authorList>
    </citation>
    <scope>NUCLEOTIDE SEQUENCE</scope>
    <source>
        <strain evidence="1">S12</strain>
    </source>
</reference>
<sequence length="99" mass="11203">MTFQIYSIASSSYIMRFSFAIVRVFALVTAFASSISAMPTDTSIGYCPMFCHKQSECSTCIYNHCVSFSSLCPGFNRTTHRHGRASLYARVERDVIRTY</sequence>
<accession>A0A9P7DDM9</accession>
<dbReference type="AlphaFoldDB" id="A0A9P7DDM9"/>
<keyword evidence="2" id="KW-1185">Reference proteome</keyword>
<evidence type="ECO:0000313" key="1">
    <source>
        <dbReference type="EMBL" id="KAG1789957.1"/>
    </source>
</evidence>
<gene>
    <name evidence="1" type="ORF">HD556DRAFT_753651</name>
</gene>
<name>A0A9P7DDM9_9AGAM</name>
<proteinExistence type="predicted"/>
<dbReference type="EMBL" id="JABBWE010000054">
    <property type="protein sequence ID" value="KAG1789957.1"/>
    <property type="molecule type" value="Genomic_DNA"/>
</dbReference>
<dbReference type="OrthoDB" id="2619843at2759"/>
<comment type="caution">
    <text evidence="1">The sequence shown here is derived from an EMBL/GenBank/DDBJ whole genome shotgun (WGS) entry which is preliminary data.</text>
</comment>
<dbReference type="Proteomes" id="UP000719766">
    <property type="component" value="Unassembled WGS sequence"/>
</dbReference>
<protein>
    <submittedName>
        <fullName evidence="1">Uncharacterized protein</fullName>
    </submittedName>
</protein>
<dbReference type="RefSeq" id="XP_041156963.1">
    <property type="nucleotide sequence ID" value="XM_041311507.1"/>
</dbReference>